<dbReference type="PANTHER" id="PTHR24279">
    <property type="entry name" value="CYTOCHROME P450"/>
    <property type="match status" value="1"/>
</dbReference>
<comment type="similarity">
    <text evidence="3 13">Belongs to the cytochrome P450 family.</text>
</comment>
<proteinExistence type="inferred from homology"/>
<evidence type="ECO:0000256" key="5">
    <source>
        <dbReference type="ARBA" id="ARBA00022723"/>
    </source>
</evidence>
<evidence type="ECO:0000256" key="14">
    <source>
        <dbReference type="SAM" id="MobiDB-lite"/>
    </source>
</evidence>
<feature type="region of interest" description="Disordered" evidence="14">
    <location>
        <begin position="34"/>
        <end position="60"/>
    </location>
</feature>
<dbReference type="Proteomes" id="UP000694415">
    <property type="component" value="Unplaced"/>
</dbReference>
<dbReference type="InterPro" id="IPR036396">
    <property type="entry name" value="Cyt_P450_sf"/>
</dbReference>
<dbReference type="Gene3D" id="1.10.630.10">
    <property type="entry name" value="Cytochrome P450"/>
    <property type="match status" value="1"/>
</dbReference>
<keyword evidence="10" id="KW-0443">Lipid metabolism</keyword>
<dbReference type="GO" id="GO:0020037">
    <property type="term" value="F:heme binding"/>
    <property type="evidence" value="ECO:0007669"/>
    <property type="project" value="Ensembl"/>
</dbReference>
<evidence type="ECO:0000256" key="7">
    <source>
        <dbReference type="ARBA" id="ARBA00023002"/>
    </source>
</evidence>
<evidence type="ECO:0000256" key="4">
    <source>
        <dbReference type="ARBA" id="ARBA00022617"/>
    </source>
</evidence>
<comment type="cofactor">
    <cofactor evidence="1 12">
        <name>heme</name>
        <dbReference type="ChEBI" id="CHEBI:30413"/>
    </cofactor>
</comment>
<evidence type="ECO:0000256" key="13">
    <source>
        <dbReference type="RuleBase" id="RU000461"/>
    </source>
</evidence>
<dbReference type="PRINTS" id="PR00385">
    <property type="entry name" value="P450"/>
</dbReference>
<keyword evidence="11" id="KW-0496">Mitochondrion</keyword>
<dbReference type="GO" id="GO:0006704">
    <property type="term" value="P:glucocorticoid biosynthetic process"/>
    <property type="evidence" value="ECO:0007669"/>
    <property type="project" value="TreeGrafter"/>
</dbReference>
<dbReference type="SUPFAM" id="SSF48264">
    <property type="entry name" value="Cytochrome P450"/>
    <property type="match status" value="1"/>
</dbReference>
<dbReference type="InterPro" id="IPR002401">
    <property type="entry name" value="Cyt_P450_E_grp-I"/>
</dbReference>
<keyword evidence="6" id="KW-0809">Transit peptide</keyword>
<dbReference type="GO" id="GO:0005743">
    <property type="term" value="C:mitochondrial inner membrane"/>
    <property type="evidence" value="ECO:0007669"/>
    <property type="project" value="TreeGrafter"/>
</dbReference>
<comment type="subcellular location">
    <subcellularLocation>
        <location evidence="2">Mitochondrion</location>
    </subcellularLocation>
</comment>
<accession>A0A8C6MYJ5</accession>
<evidence type="ECO:0000256" key="6">
    <source>
        <dbReference type="ARBA" id="ARBA00022946"/>
    </source>
</evidence>
<evidence type="ECO:0000256" key="3">
    <source>
        <dbReference type="ARBA" id="ARBA00010617"/>
    </source>
</evidence>
<dbReference type="GO" id="GO:0031073">
    <property type="term" value="F:cholesterol 26-hydroxylase activity"/>
    <property type="evidence" value="ECO:0007669"/>
    <property type="project" value="Ensembl"/>
</dbReference>
<evidence type="ECO:0000256" key="12">
    <source>
        <dbReference type="PIRSR" id="PIRSR602401-1"/>
    </source>
</evidence>
<dbReference type="GO" id="GO:0006707">
    <property type="term" value="P:cholesterol catabolic process"/>
    <property type="evidence" value="ECO:0007669"/>
    <property type="project" value="Ensembl"/>
</dbReference>
<dbReference type="GO" id="GO:0071375">
    <property type="term" value="P:cellular response to peptide hormone stimulus"/>
    <property type="evidence" value="ECO:0007669"/>
    <property type="project" value="TreeGrafter"/>
</dbReference>
<dbReference type="AlphaFoldDB" id="A0A8C6MYJ5"/>
<dbReference type="GO" id="GO:0005506">
    <property type="term" value="F:iron ion binding"/>
    <property type="evidence" value="ECO:0007669"/>
    <property type="project" value="InterPro"/>
</dbReference>
<dbReference type="PRINTS" id="PR00463">
    <property type="entry name" value="EP450I"/>
</dbReference>
<dbReference type="InterPro" id="IPR050479">
    <property type="entry name" value="CYP11_CYP27_families"/>
</dbReference>
<keyword evidence="7 13" id="KW-0560">Oxidoreductase</keyword>
<organism evidence="15 16">
    <name type="scientific">Mus spicilegus</name>
    <name type="common">Mound-building mouse</name>
    <dbReference type="NCBI Taxonomy" id="10103"/>
    <lineage>
        <taxon>Eukaryota</taxon>
        <taxon>Metazoa</taxon>
        <taxon>Chordata</taxon>
        <taxon>Craniata</taxon>
        <taxon>Vertebrata</taxon>
        <taxon>Euteleostomi</taxon>
        <taxon>Mammalia</taxon>
        <taxon>Eutheria</taxon>
        <taxon>Euarchontoglires</taxon>
        <taxon>Glires</taxon>
        <taxon>Rodentia</taxon>
        <taxon>Myomorpha</taxon>
        <taxon>Muroidea</taxon>
        <taxon>Muridae</taxon>
        <taxon>Murinae</taxon>
        <taxon>Mus</taxon>
        <taxon>Mus</taxon>
    </lineage>
</organism>
<reference evidence="15" key="2">
    <citation type="submission" date="2025-09" db="UniProtKB">
        <authorList>
            <consortium name="Ensembl"/>
        </authorList>
    </citation>
    <scope>IDENTIFICATION</scope>
</reference>
<evidence type="ECO:0000256" key="9">
    <source>
        <dbReference type="ARBA" id="ARBA00023033"/>
    </source>
</evidence>
<dbReference type="GO" id="GO:0034650">
    <property type="term" value="P:cortisol metabolic process"/>
    <property type="evidence" value="ECO:0007669"/>
    <property type="project" value="TreeGrafter"/>
</dbReference>
<evidence type="ECO:0000256" key="11">
    <source>
        <dbReference type="ARBA" id="ARBA00023128"/>
    </source>
</evidence>
<evidence type="ECO:0000256" key="8">
    <source>
        <dbReference type="ARBA" id="ARBA00023004"/>
    </source>
</evidence>
<protein>
    <submittedName>
        <fullName evidence="15">Cytochrome P450, family 27, subfamily a, polypeptide 1</fullName>
    </submittedName>
</protein>
<dbReference type="GO" id="GO:0047748">
    <property type="term" value="F:cholestanetetraol 26-dehydrogenase activity"/>
    <property type="evidence" value="ECO:0007669"/>
    <property type="project" value="Ensembl"/>
</dbReference>
<keyword evidence="16" id="KW-1185">Reference proteome</keyword>
<evidence type="ECO:0000256" key="2">
    <source>
        <dbReference type="ARBA" id="ARBA00004173"/>
    </source>
</evidence>
<dbReference type="Ensembl" id="ENSMSIT00000027695.1">
    <property type="protein sequence ID" value="ENSMSIP00000021976.1"/>
    <property type="gene ID" value="ENSMSIG00000018644.1"/>
</dbReference>
<dbReference type="GO" id="GO:0006700">
    <property type="term" value="P:C21-steroid hormone biosynthetic process"/>
    <property type="evidence" value="ECO:0007669"/>
    <property type="project" value="TreeGrafter"/>
</dbReference>
<dbReference type="PROSITE" id="PS00086">
    <property type="entry name" value="CYTOCHROME_P450"/>
    <property type="match status" value="1"/>
</dbReference>
<dbReference type="InterPro" id="IPR017972">
    <property type="entry name" value="Cyt_P450_CS"/>
</dbReference>
<dbReference type="FunFam" id="1.10.630.10:FF:000006">
    <property type="entry name" value="Cytochrome P450 302a1, mitochondrial"/>
    <property type="match status" value="1"/>
</dbReference>
<feature type="binding site" description="axial binding residue" evidence="12">
    <location>
        <position position="479"/>
    </location>
    <ligand>
        <name>heme</name>
        <dbReference type="ChEBI" id="CHEBI:30413"/>
    </ligand>
    <ligandPart>
        <name>Fe</name>
        <dbReference type="ChEBI" id="CHEBI:18248"/>
    </ligandPart>
</feature>
<keyword evidence="8 12" id="KW-0408">Iron</keyword>
<sequence length="533" mass="60831">MAAWSRTRLRWTLLDPRVVGRGLSSQGARAKATIPAALQAQESTEGPGTGQDRPRLRSPAELPGTGTLQFLFQLFLQGYLLHLPDLQVLNKTKYGPMWTTSFGTYTNVNLASAPLLEQVMRQEGKYPIRDHMDQWKDHRDHKGFTYGIFITQGEQWYHLRQALKHRLLKPDKAALYTDALNEVISDFITRLDQVRAESESGDQVPDMAHLLYHLALEAITYILFEKRIGCLKPSIPEDTAAFIRSIAIMFQNSVYITFLPKWTRPLLPFWKRYLNGWDNIFSFGKKLIDEKVQELKAQLQETGPDGVRVSGYLHFLLTNELLSPQEIIGTFPELLLAGVDTTSNTLTWALYHLSKSPEIQEALHKEVTGVVPFGKVPQHKDFAHMPLLKAVIKETLRLYPVVPTNSRIITEKETEVNGFLFPKNTQFVLCHYVVSRDPSVFPEPNSFQPHRWLRKKEADDPGILHPFGSVPFGYGVRSCLGRRIAELEMQLMLSRLIQKYEIVLAPGMGEVKTVSRIVLVPSKKVRLHFLQRQ</sequence>
<evidence type="ECO:0000256" key="1">
    <source>
        <dbReference type="ARBA" id="ARBA00001971"/>
    </source>
</evidence>
<dbReference type="Pfam" id="PF00067">
    <property type="entry name" value="p450"/>
    <property type="match status" value="1"/>
</dbReference>
<evidence type="ECO:0000313" key="15">
    <source>
        <dbReference type="Ensembl" id="ENSMSIP00000021976.1"/>
    </source>
</evidence>
<dbReference type="InterPro" id="IPR001128">
    <property type="entry name" value="Cyt_P450"/>
</dbReference>
<dbReference type="PANTHER" id="PTHR24279:SF123">
    <property type="entry name" value="CYTOCHROME P450 FAMILY 27 SUBFAMILY A MEMBER 1"/>
    <property type="match status" value="1"/>
</dbReference>
<dbReference type="GeneTree" id="ENSGT00950000182905"/>
<keyword evidence="5 12" id="KW-0479">Metal-binding</keyword>
<keyword evidence="4 12" id="KW-0349">Heme</keyword>
<reference evidence="15" key="1">
    <citation type="submission" date="2025-08" db="UniProtKB">
        <authorList>
            <consortium name="Ensembl"/>
        </authorList>
    </citation>
    <scope>IDENTIFICATION</scope>
</reference>
<dbReference type="GO" id="GO:0030343">
    <property type="term" value="F:vitamin D3 25-hydroxylase activity"/>
    <property type="evidence" value="ECO:0007669"/>
    <property type="project" value="Ensembl"/>
</dbReference>
<dbReference type="GO" id="GO:0006699">
    <property type="term" value="P:bile acid biosynthetic process"/>
    <property type="evidence" value="ECO:0007669"/>
    <property type="project" value="Ensembl"/>
</dbReference>
<evidence type="ECO:0000313" key="16">
    <source>
        <dbReference type="Proteomes" id="UP000694415"/>
    </source>
</evidence>
<keyword evidence="9 13" id="KW-0503">Monooxygenase</keyword>
<evidence type="ECO:0000256" key="10">
    <source>
        <dbReference type="ARBA" id="ARBA00023098"/>
    </source>
</evidence>
<name>A0A8C6MYJ5_MUSSI</name>